<comment type="caution">
    <text evidence="1">The sequence shown here is derived from an EMBL/GenBank/DDBJ whole genome shotgun (WGS) entry which is preliminary data.</text>
</comment>
<proteinExistence type="predicted"/>
<evidence type="ECO:0000313" key="1">
    <source>
        <dbReference type="EMBL" id="EGU57354.1"/>
    </source>
</evidence>
<sequence length="251" mass="26248">MGFGTYVAMGNLAANQIIVIDVNGNVRVLIDGELPKPGEVIVQAETEVNGSDQQLQVELVDQSGEPQDITAEIDDIFAALEEGQDPTQLGEDFATAAGGQTGSSLTSSGSVSRDGTETIASTEFTTEGFQSLGLSQTQSLTLLDQFQLFEPIFVDLNNDPLGESLAVTTDEDTAISGTLTATDQNPTDTLTFSQTSTPTNGTAVVNPDGTWTYTPNENYNGPDSFTVIVDDGNGGTATLVVNIDVTPVNDA</sequence>
<name>A0ABN0DJ22_9VIBR</name>
<feature type="non-terminal residue" evidence="1">
    <location>
        <position position="251"/>
    </location>
</feature>
<dbReference type="EMBL" id="AFWI01000073">
    <property type="protein sequence ID" value="EGU57354.1"/>
    <property type="molecule type" value="Genomic_DNA"/>
</dbReference>
<organism evidence="1 2">
    <name type="scientific">Vibrio tubiashii ATCC 19109</name>
    <dbReference type="NCBI Taxonomy" id="1051646"/>
    <lineage>
        <taxon>Bacteria</taxon>
        <taxon>Pseudomonadati</taxon>
        <taxon>Pseudomonadota</taxon>
        <taxon>Gammaproteobacteria</taxon>
        <taxon>Vibrionales</taxon>
        <taxon>Vibrionaceae</taxon>
        <taxon>Vibrio</taxon>
        <taxon>Vibrio oreintalis group</taxon>
    </lineage>
</organism>
<protein>
    <submittedName>
        <fullName evidence="1">RTX repeat-containing structural toxin</fullName>
    </submittedName>
</protein>
<keyword evidence="2" id="KW-1185">Reference proteome</keyword>
<dbReference type="Proteomes" id="UP000003836">
    <property type="component" value="Unassembled WGS sequence"/>
</dbReference>
<accession>A0ABN0DJ22</accession>
<dbReference type="NCBIfam" id="TIGR01965">
    <property type="entry name" value="VCBS_repeat"/>
    <property type="match status" value="1"/>
</dbReference>
<gene>
    <name evidence="1" type="ORF">VITU9109_02052</name>
</gene>
<dbReference type="Pfam" id="PF17963">
    <property type="entry name" value="Big_9"/>
    <property type="match status" value="1"/>
</dbReference>
<reference evidence="1 2" key="1">
    <citation type="journal article" date="2012" name="Int. J. Syst. Evol. Microbiol.">
        <title>Vibrio caribbeanicus sp. nov., isolated from the marine sponge Scleritoderma cyanea.</title>
        <authorList>
            <person name="Hoffmann M."/>
            <person name="Monday S.R."/>
            <person name="Allard M.W."/>
            <person name="Strain E.A."/>
            <person name="Whittaker P."/>
            <person name="Naum M."/>
            <person name="McCarthy P.J."/>
            <person name="Lopez J.V."/>
            <person name="Fischer M."/>
            <person name="Brown E.W."/>
        </authorList>
    </citation>
    <scope>NUCLEOTIDE SEQUENCE [LARGE SCALE GENOMIC DNA]</scope>
    <source>
        <strain evidence="1 2">ATCC 19109</strain>
    </source>
</reference>
<dbReference type="RefSeq" id="WP_004743849.1">
    <property type="nucleotide sequence ID" value="NZ_AFWI01000073.1"/>
</dbReference>
<dbReference type="Gene3D" id="2.60.40.3440">
    <property type="match status" value="1"/>
</dbReference>
<evidence type="ECO:0000313" key="2">
    <source>
        <dbReference type="Proteomes" id="UP000003836"/>
    </source>
</evidence>
<dbReference type="InterPro" id="IPR010221">
    <property type="entry name" value="VCBS_dom"/>
</dbReference>